<evidence type="ECO:0000256" key="1">
    <source>
        <dbReference type="SAM" id="Phobius"/>
    </source>
</evidence>
<dbReference type="AlphaFoldDB" id="A0A1C6YR06"/>
<dbReference type="Proteomes" id="UP000516480">
    <property type="component" value="Chromosome 12"/>
</dbReference>
<keyword evidence="1" id="KW-0472">Membrane</keyword>
<accession>A0A1C6YR06</accession>
<protein>
    <submittedName>
        <fullName evidence="3">RAP protein, putative</fullName>
    </submittedName>
</protein>
<dbReference type="PROSITE" id="PS51286">
    <property type="entry name" value="RAP"/>
    <property type="match status" value="1"/>
</dbReference>
<keyword evidence="1" id="KW-0812">Transmembrane</keyword>
<dbReference type="VEuPathDB" id="PlasmoDB:PBANKA_1240800"/>
<organism evidence="3 4">
    <name type="scientific">Plasmodium berghei</name>
    <dbReference type="NCBI Taxonomy" id="5821"/>
    <lineage>
        <taxon>Eukaryota</taxon>
        <taxon>Sar</taxon>
        <taxon>Alveolata</taxon>
        <taxon>Apicomplexa</taxon>
        <taxon>Aconoidasida</taxon>
        <taxon>Haemosporida</taxon>
        <taxon>Plasmodiidae</taxon>
        <taxon>Plasmodium</taxon>
        <taxon>Plasmodium (Vinckeia)</taxon>
    </lineage>
</organism>
<feature type="domain" description="RAP" evidence="2">
    <location>
        <begin position="656"/>
        <end position="726"/>
    </location>
</feature>
<evidence type="ECO:0000259" key="2">
    <source>
        <dbReference type="PROSITE" id="PS51286"/>
    </source>
</evidence>
<dbReference type="InterPro" id="IPR013584">
    <property type="entry name" value="RAP"/>
</dbReference>
<dbReference type="EMBL" id="LT608148">
    <property type="protein sequence ID" value="SCM25681.1"/>
    <property type="molecule type" value="Genomic_DNA"/>
</dbReference>
<evidence type="ECO:0000313" key="4">
    <source>
        <dbReference type="Proteomes" id="UP000516480"/>
    </source>
</evidence>
<sequence>MFINLFDLFNFNFLYLIIFKFLKKLRAYAQKKFSMIKPRIWTSMIFNIIKQEKGYSTKNVMQIERQKVESLILYFQKCIQEDRTNNCNLFNFNVIHDDKPSIKNIHINLVRISYFLKNIKVDENKWLSIYEQISELEIINDKLYLRKKHVEDDEIKKNKYDANNKKKNYDHENKNNIENTPIFSTNYILENNLSIKYNIQELHASYLFVFNTCITSLSKYISLYDIQKYLLILKKCERFFNFFFKLHKNKKGKKNSNISPKLNFLYLYSTSQNYMENAKILKTQNNNNIIINEKDKFNFSYYYEELYKLKYHQIFINKINLIINIFKNINLYSISYEHFEQVLNFLYNKTKNGIVIENIILNFLQYFVKQIKNETEDKNANFKNIHINSLFKVVNIMYYSKIVHKDIMENFVKILKKYKNTNNICNGNIFFNSLKLLTLLERNDDIIYIYKYCKEYIIFNKNPQHIFNLFFFSSIIGLFDLSLINLYISLLKKYKIIPTTFDMSYNIHQNYNDDISKVHTPFLYKKYYTLLGWNIVMNNFVKHLKDDQKEAIEIVKINFNNKNVNYIYSNKISNNVAHLLKEINFLLNFYQINMTKVSNTQKNNFFYNQYTIYTILKKKFNEHSIIYEYISKQNILIDILLILKKNQHHIDYYKLFAIEFNGRTHYNLQINQDNLITNNLHYYLKENYNTQFKKFITSNLGFINIYIPFYKWNSLNLSQKELYLINYIHSFK</sequence>
<name>A0A1C6YR06_PLABE</name>
<dbReference type="Pfam" id="PF08373">
    <property type="entry name" value="RAP"/>
    <property type="match status" value="1"/>
</dbReference>
<keyword evidence="1" id="KW-1133">Transmembrane helix</keyword>
<gene>
    <name evidence="3" type="ORF">PBNK65NY_000344000</name>
</gene>
<proteinExistence type="predicted"/>
<reference evidence="3 4" key="1">
    <citation type="submission" date="2016-08" db="EMBL/GenBank/DDBJ databases">
        <authorList>
            <consortium name="Pathogen Informatics"/>
        </authorList>
    </citation>
    <scope>NUCLEOTIDE SEQUENCE [LARGE SCALE GENOMIC DNA]</scope>
    <source>
        <strain evidence="3 4">NK65 ny</strain>
    </source>
</reference>
<evidence type="ECO:0000313" key="3">
    <source>
        <dbReference type="EMBL" id="SCM25681.1"/>
    </source>
</evidence>
<feature type="transmembrane region" description="Helical" evidence="1">
    <location>
        <begin position="466"/>
        <end position="488"/>
    </location>
</feature>